<dbReference type="SUPFAM" id="SSF56784">
    <property type="entry name" value="HAD-like"/>
    <property type="match status" value="1"/>
</dbReference>
<dbReference type="CDD" id="cd02603">
    <property type="entry name" value="HAD_sEH-N_like"/>
    <property type="match status" value="1"/>
</dbReference>
<evidence type="ECO:0000313" key="1">
    <source>
        <dbReference type="EMBL" id="MXN66431.1"/>
    </source>
</evidence>
<dbReference type="InterPro" id="IPR023198">
    <property type="entry name" value="PGP-like_dom2"/>
</dbReference>
<dbReference type="Gene3D" id="3.40.50.1000">
    <property type="entry name" value="HAD superfamily/HAD-like"/>
    <property type="match status" value="1"/>
</dbReference>
<sequence length="216" mass="24424">MTVSHGKSPEIMPDIVVFDVGNVLIEWDPRNLYRKVFDNEAAMENFLSEVCTDAWNLEQDRGRSFAEAIAERVALFPEFEAEIRAYDTGWHDMVPGEVHGTPALLGELKEAGVPLYAITNFSREKFIEARKRFPFLDTSFIDTVVSAHEGCLKPEPRIFEILFERNSLDPARTIFIDDSLKNVEGARAAGMHAHHFRDADTLRRDLVSLGFPVAAK</sequence>
<dbReference type="NCBIfam" id="TIGR01509">
    <property type="entry name" value="HAD-SF-IA-v3"/>
    <property type="match status" value="1"/>
</dbReference>
<dbReference type="SFLD" id="SFLDG01129">
    <property type="entry name" value="C1.5:_HAD__Beta-PGM__Phosphata"/>
    <property type="match status" value="1"/>
</dbReference>
<proteinExistence type="predicted"/>
<dbReference type="RefSeq" id="WP_160776653.1">
    <property type="nucleotide sequence ID" value="NZ_WUMV01000007.1"/>
</dbReference>
<dbReference type="AlphaFoldDB" id="A0A7X3LWI0"/>
<gene>
    <name evidence="1" type="ORF">GR183_16065</name>
</gene>
<keyword evidence="2" id="KW-1185">Reference proteome</keyword>
<dbReference type="InterPro" id="IPR023214">
    <property type="entry name" value="HAD_sf"/>
</dbReference>
<dbReference type="PANTHER" id="PTHR43611">
    <property type="entry name" value="ALPHA-D-GLUCOSE 1-PHOSPHATE PHOSPHATASE"/>
    <property type="match status" value="1"/>
</dbReference>
<reference evidence="1 2" key="1">
    <citation type="submission" date="2019-12" db="EMBL/GenBank/DDBJ databases">
        <authorList>
            <person name="Li M."/>
        </authorList>
    </citation>
    <scope>NUCLEOTIDE SEQUENCE [LARGE SCALE GENOMIC DNA]</scope>
    <source>
        <strain evidence="1 2">GBMRC 2046</strain>
    </source>
</reference>
<dbReference type="Pfam" id="PF00702">
    <property type="entry name" value="Hydrolase"/>
    <property type="match status" value="1"/>
</dbReference>
<dbReference type="InterPro" id="IPR006439">
    <property type="entry name" value="HAD-SF_hydro_IA"/>
</dbReference>
<dbReference type="InterPro" id="IPR036412">
    <property type="entry name" value="HAD-like_sf"/>
</dbReference>
<dbReference type="GO" id="GO:0016787">
    <property type="term" value="F:hydrolase activity"/>
    <property type="evidence" value="ECO:0007669"/>
    <property type="project" value="UniProtKB-KW"/>
</dbReference>
<organism evidence="1 2">
    <name type="scientific">Stappia sediminis</name>
    <dbReference type="NCBI Taxonomy" id="2692190"/>
    <lineage>
        <taxon>Bacteria</taxon>
        <taxon>Pseudomonadati</taxon>
        <taxon>Pseudomonadota</taxon>
        <taxon>Alphaproteobacteria</taxon>
        <taxon>Hyphomicrobiales</taxon>
        <taxon>Stappiaceae</taxon>
        <taxon>Stappia</taxon>
    </lineage>
</organism>
<dbReference type="Proteomes" id="UP000433101">
    <property type="component" value="Unassembled WGS sequence"/>
</dbReference>
<dbReference type="PRINTS" id="PR00413">
    <property type="entry name" value="HADHALOGNASE"/>
</dbReference>
<protein>
    <submittedName>
        <fullName evidence="1">HAD-IA family hydrolase</fullName>
    </submittedName>
</protein>
<keyword evidence="1" id="KW-0378">Hydrolase</keyword>
<evidence type="ECO:0000313" key="2">
    <source>
        <dbReference type="Proteomes" id="UP000433101"/>
    </source>
</evidence>
<accession>A0A7X3LWI0</accession>
<comment type="caution">
    <text evidence="1">The sequence shown here is derived from an EMBL/GenBank/DDBJ whole genome shotgun (WGS) entry which is preliminary data.</text>
</comment>
<name>A0A7X3LWI0_9HYPH</name>
<dbReference type="PANTHER" id="PTHR43611:SF3">
    <property type="entry name" value="FLAVIN MONONUCLEOTIDE HYDROLASE 1, CHLOROPLATIC"/>
    <property type="match status" value="1"/>
</dbReference>
<dbReference type="SFLD" id="SFLDS00003">
    <property type="entry name" value="Haloacid_Dehalogenase"/>
    <property type="match status" value="1"/>
</dbReference>
<dbReference type="EMBL" id="WUMV01000007">
    <property type="protein sequence ID" value="MXN66431.1"/>
    <property type="molecule type" value="Genomic_DNA"/>
</dbReference>
<dbReference type="Gene3D" id="1.10.150.240">
    <property type="entry name" value="Putative phosphatase, domain 2"/>
    <property type="match status" value="1"/>
</dbReference>